<proteinExistence type="predicted"/>
<evidence type="ECO:0000313" key="2">
    <source>
        <dbReference type="EMBL" id="CAD9024724.1"/>
    </source>
</evidence>
<feature type="compositionally biased region" description="Basic and acidic residues" evidence="1">
    <location>
        <begin position="71"/>
        <end position="80"/>
    </location>
</feature>
<feature type="region of interest" description="Disordered" evidence="1">
    <location>
        <begin position="239"/>
        <end position="286"/>
    </location>
</feature>
<feature type="compositionally biased region" description="Acidic residues" evidence="1">
    <location>
        <begin position="192"/>
        <end position="209"/>
    </location>
</feature>
<name>A0A7S1IW75_9EUGL</name>
<sequence length="402" mass="44255">MTQGVPSGKLCNSRGRHAMQNWDDMMLSCLNNTINAKEETPEDFIKKFPNLQLDPSKTQQQMIRLNTDFRVAPKGDHSNDEGSLGYKTEPSCDAYPPHIQAILARKKYVMPDPDDIESEVLDDDTEAESGAFTLPCVEVKVDSLVDEEVAGYVPSTVSTPRSAVSTPRAKTSMVPIELPAADDPTETNEALTDSDDGSDGGGQDPEEIDICPNLPDNEDLGDGVRFSNAALTMKELQHVVDDQQKPTKSSKTQLHVHKSSVDVGQDLRGPSNPESQTTATEGMPLQLSMPNVLDKHEEHAEPREDSSGIADDDRCLLDALKLPSRAPVNKMRHLGDEEVSEADLGTGSTEKADCWEEEVQTFALDEDFDYDDRSLLTQREPLASGCVDQPFQMPLNPFPWEK</sequence>
<reference evidence="2" key="1">
    <citation type="submission" date="2021-01" db="EMBL/GenBank/DDBJ databases">
        <authorList>
            <person name="Corre E."/>
            <person name="Pelletier E."/>
            <person name="Niang G."/>
            <person name="Scheremetjew M."/>
            <person name="Finn R."/>
            <person name="Kale V."/>
            <person name="Holt S."/>
            <person name="Cochrane G."/>
            <person name="Meng A."/>
            <person name="Brown T."/>
            <person name="Cohen L."/>
        </authorList>
    </citation>
    <scope>NUCLEOTIDE SEQUENCE</scope>
    <source>
        <strain evidence="2">NIES-381</strain>
    </source>
</reference>
<accession>A0A7S1IW75</accession>
<feature type="compositionally biased region" description="Polar residues" evidence="1">
    <location>
        <begin position="156"/>
        <end position="169"/>
    </location>
</feature>
<dbReference type="AlphaFoldDB" id="A0A7S1IW75"/>
<organism evidence="2">
    <name type="scientific">Eutreptiella gymnastica</name>
    <dbReference type="NCBI Taxonomy" id="73025"/>
    <lineage>
        <taxon>Eukaryota</taxon>
        <taxon>Discoba</taxon>
        <taxon>Euglenozoa</taxon>
        <taxon>Euglenida</taxon>
        <taxon>Spirocuta</taxon>
        <taxon>Euglenophyceae</taxon>
        <taxon>Eutreptiales</taxon>
        <taxon>Eutreptiaceae</taxon>
        <taxon>Eutreptiella</taxon>
    </lineage>
</organism>
<evidence type="ECO:0000256" key="1">
    <source>
        <dbReference type="SAM" id="MobiDB-lite"/>
    </source>
</evidence>
<feature type="region of interest" description="Disordered" evidence="1">
    <location>
        <begin position="71"/>
        <end position="91"/>
    </location>
</feature>
<gene>
    <name evidence="2" type="ORF">EGYM00392_LOCUS35849</name>
</gene>
<dbReference type="EMBL" id="HBGA01096056">
    <property type="protein sequence ID" value="CAD9024724.1"/>
    <property type="molecule type" value="Transcribed_RNA"/>
</dbReference>
<feature type="region of interest" description="Disordered" evidence="1">
    <location>
        <begin position="156"/>
        <end position="223"/>
    </location>
</feature>
<protein>
    <submittedName>
        <fullName evidence="2">Uncharacterized protein</fullName>
    </submittedName>
</protein>